<feature type="compositionally biased region" description="Polar residues" evidence="10">
    <location>
        <begin position="38"/>
        <end position="54"/>
    </location>
</feature>
<evidence type="ECO:0000256" key="2">
    <source>
        <dbReference type="ARBA" id="ARBA00022723"/>
    </source>
</evidence>
<dbReference type="AlphaFoldDB" id="A0A183B4X2"/>
<feature type="domain" description="C2H2-type" evidence="11">
    <location>
        <begin position="134"/>
        <end position="161"/>
    </location>
</feature>
<feature type="region of interest" description="Disordered" evidence="10">
    <location>
        <begin position="38"/>
        <end position="77"/>
    </location>
</feature>
<dbReference type="PANTHER" id="PTHR24391:SF27">
    <property type="entry name" value="ZINC FINGER PROTEIN 1"/>
    <property type="match status" value="1"/>
</dbReference>
<evidence type="ECO:0000256" key="5">
    <source>
        <dbReference type="ARBA" id="ARBA00022833"/>
    </source>
</evidence>
<name>A0A183B4X2_9TREM</name>
<evidence type="ECO:0000256" key="10">
    <source>
        <dbReference type="SAM" id="MobiDB-lite"/>
    </source>
</evidence>
<dbReference type="InterPro" id="IPR051574">
    <property type="entry name" value="ZnF_E-box_Homeobox"/>
</dbReference>
<evidence type="ECO:0000313" key="14">
    <source>
        <dbReference type="WBParaSite" id="ECPE_0001429701-mRNA-1"/>
    </source>
</evidence>
<keyword evidence="13" id="KW-1185">Reference proteome</keyword>
<dbReference type="FunFam" id="3.30.160.60:FF:000744">
    <property type="entry name" value="zinc finger E-box-binding homeobox 1"/>
    <property type="match status" value="1"/>
</dbReference>
<proteinExistence type="predicted"/>
<feature type="domain" description="C2H2-type" evidence="11">
    <location>
        <begin position="165"/>
        <end position="192"/>
    </location>
</feature>
<evidence type="ECO:0000256" key="8">
    <source>
        <dbReference type="ARBA" id="ARBA00023242"/>
    </source>
</evidence>
<gene>
    <name evidence="12" type="ORF">ECPE_LOCUS14257</name>
</gene>
<dbReference type="Pfam" id="PF00096">
    <property type="entry name" value="zf-C2H2"/>
    <property type="match status" value="2"/>
</dbReference>
<dbReference type="InterPro" id="IPR036236">
    <property type="entry name" value="Znf_C2H2_sf"/>
</dbReference>
<feature type="compositionally biased region" description="Polar residues" evidence="10">
    <location>
        <begin position="572"/>
        <end position="586"/>
    </location>
</feature>
<feature type="domain" description="C2H2-type" evidence="11">
    <location>
        <begin position="615"/>
        <end position="642"/>
    </location>
</feature>
<keyword evidence="3" id="KW-0677">Repeat</keyword>
<dbReference type="OrthoDB" id="7491548at2759"/>
<keyword evidence="7" id="KW-0371">Homeobox</keyword>
<evidence type="ECO:0000256" key="4">
    <source>
        <dbReference type="ARBA" id="ARBA00022771"/>
    </source>
</evidence>
<dbReference type="WBParaSite" id="ECPE_0001429701-mRNA-1">
    <property type="protein sequence ID" value="ECPE_0001429701-mRNA-1"/>
    <property type="gene ID" value="ECPE_0001429701"/>
</dbReference>
<feature type="region of interest" description="Disordered" evidence="10">
    <location>
        <begin position="563"/>
        <end position="610"/>
    </location>
</feature>
<evidence type="ECO:0000256" key="1">
    <source>
        <dbReference type="ARBA" id="ARBA00004123"/>
    </source>
</evidence>
<reference evidence="12 13" key="2">
    <citation type="submission" date="2018-11" db="EMBL/GenBank/DDBJ databases">
        <authorList>
            <consortium name="Pathogen Informatics"/>
        </authorList>
    </citation>
    <scope>NUCLEOTIDE SEQUENCE [LARGE SCALE GENOMIC DNA]</scope>
    <source>
        <strain evidence="12 13">Egypt</strain>
    </source>
</reference>
<keyword evidence="4 9" id="KW-0863">Zinc-finger</keyword>
<organism evidence="14">
    <name type="scientific">Echinostoma caproni</name>
    <dbReference type="NCBI Taxonomy" id="27848"/>
    <lineage>
        <taxon>Eukaryota</taxon>
        <taxon>Metazoa</taxon>
        <taxon>Spiralia</taxon>
        <taxon>Lophotrochozoa</taxon>
        <taxon>Platyhelminthes</taxon>
        <taxon>Trematoda</taxon>
        <taxon>Digenea</taxon>
        <taxon>Plagiorchiida</taxon>
        <taxon>Echinostomata</taxon>
        <taxon>Echinostomatoidea</taxon>
        <taxon>Echinostomatidae</taxon>
        <taxon>Echinostoma</taxon>
    </lineage>
</organism>
<dbReference type="PROSITE" id="PS50157">
    <property type="entry name" value="ZINC_FINGER_C2H2_2"/>
    <property type="match status" value="4"/>
</dbReference>
<accession>A0A183B4X2</accession>
<evidence type="ECO:0000256" key="9">
    <source>
        <dbReference type="PROSITE-ProRule" id="PRU00042"/>
    </source>
</evidence>
<feature type="compositionally biased region" description="Polar residues" evidence="10">
    <location>
        <begin position="355"/>
        <end position="376"/>
    </location>
</feature>
<dbReference type="GO" id="GO:0005634">
    <property type="term" value="C:nucleus"/>
    <property type="evidence" value="ECO:0007669"/>
    <property type="project" value="UniProtKB-SubCell"/>
</dbReference>
<feature type="compositionally biased region" description="Basic and acidic residues" evidence="10">
    <location>
        <begin position="66"/>
        <end position="77"/>
    </location>
</feature>
<dbReference type="InterPro" id="IPR013087">
    <property type="entry name" value="Znf_C2H2_type"/>
</dbReference>
<dbReference type="SUPFAM" id="SSF57667">
    <property type="entry name" value="beta-beta-alpha zinc fingers"/>
    <property type="match status" value="2"/>
</dbReference>
<keyword evidence="2" id="KW-0479">Metal-binding</keyword>
<keyword evidence="6" id="KW-0238">DNA-binding</keyword>
<evidence type="ECO:0000259" key="11">
    <source>
        <dbReference type="PROSITE" id="PS50157"/>
    </source>
</evidence>
<dbReference type="FunFam" id="3.30.160.60:FF:000145">
    <property type="entry name" value="Zinc finger protein 574"/>
    <property type="match status" value="1"/>
</dbReference>
<reference evidence="14" key="1">
    <citation type="submission" date="2016-06" db="UniProtKB">
        <authorList>
            <consortium name="WormBaseParasite"/>
        </authorList>
    </citation>
    <scope>IDENTIFICATION</scope>
</reference>
<protein>
    <submittedName>
        <fullName evidence="14">Zinc finger protein</fullName>
    </submittedName>
</protein>
<sequence>MFYEESLFPCHVNSPLTFQSLHSCSFRSYVSLDAIPSSSPLPNESRPGTLSQPDSFPGEFPSPNSDLRKTQEDENDGEGEHIYRQLAQSHSNKHPLQNNEQILLMNDLTNIGSPTGTTKFAHCATSATSPRAVPTCDQCGKQFANVYRLHRHLLSHTESYELRKFRCSQCNKAFKFKHHLKEHERIHSGEKPFVCRQCGKRFSHSGSYSSHMSSKKCSSFLSSDEISSVGSSNVTSSQTLPYPKACDQKTACDLSSVSMIIETLKAAQGQYSNLSNGIHNSVDTSNIWAPSTANGIMDTDFDQRCFPFFPNLRPEQESLLRTAYRYSSLPSSQEIQRLSLLLGLVQPSEVLWSNQTTKSNESDASFKQSDSRNANTDPIPETSLTDACVDCTWVSTGQQALRSEPKINSQPTSNFSPSSESSFINIQPDNMPCYSIHEPNKLTSELNPCEQDTALDLSLPRFTESAEHQCDRKSWSTQADSHMTNSDPSSCAQSYWPAMVLAAAAAAAAAGIVPEVERWNEAASAATSAMIVPNVTLCNGISRCSDGLMSNSAKEFVQPFPNSAIAKPDQPLLTSGHSDMKSQGTDDVSEPSDGNGALDGSSVVGGSDSNSGEVLTCELCQKVFSKHSSLSRHKYEHTGKRR</sequence>
<feature type="compositionally biased region" description="Low complexity" evidence="10">
    <location>
        <begin position="599"/>
        <end position="610"/>
    </location>
</feature>
<evidence type="ECO:0000313" key="13">
    <source>
        <dbReference type="Proteomes" id="UP000272942"/>
    </source>
</evidence>
<evidence type="ECO:0000256" key="7">
    <source>
        <dbReference type="ARBA" id="ARBA00023155"/>
    </source>
</evidence>
<dbReference type="Gene3D" id="3.30.160.60">
    <property type="entry name" value="Classic Zinc Finger"/>
    <property type="match status" value="4"/>
</dbReference>
<dbReference type="Proteomes" id="UP000272942">
    <property type="component" value="Unassembled WGS sequence"/>
</dbReference>
<dbReference type="FunFam" id="3.30.160.60:FF:000013">
    <property type="entry name" value="Putative zinc finger E-box-binding homeobox 2"/>
    <property type="match status" value="1"/>
</dbReference>
<comment type="subcellular location">
    <subcellularLocation>
        <location evidence="1">Nucleus</location>
    </subcellularLocation>
</comment>
<feature type="region of interest" description="Disordered" evidence="10">
    <location>
        <begin position="355"/>
        <end position="381"/>
    </location>
</feature>
<dbReference type="PROSITE" id="PS00028">
    <property type="entry name" value="ZINC_FINGER_C2H2_1"/>
    <property type="match status" value="3"/>
</dbReference>
<dbReference type="GO" id="GO:0000122">
    <property type="term" value="P:negative regulation of transcription by RNA polymerase II"/>
    <property type="evidence" value="ECO:0007669"/>
    <property type="project" value="UniProtKB-ARBA"/>
</dbReference>
<evidence type="ECO:0000256" key="6">
    <source>
        <dbReference type="ARBA" id="ARBA00023125"/>
    </source>
</evidence>
<feature type="domain" description="C2H2-type" evidence="11">
    <location>
        <begin position="193"/>
        <end position="212"/>
    </location>
</feature>
<keyword evidence="5" id="KW-0862">Zinc</keyword>
<evidence type="ECO:0000313" key="12">
    <source>
        <dbReference type="EMBL" id="VDP91529.1"/>
    </source>
</evidence>
<dbReference type="PANTHER" id="PTHR24391">
    <property type="entry name" value="HISTONE H4 TRANSCRIPTION FACTOR-RELATED"/>
    <property type="match status" value="1"/>
</dbReference>
<dbReference type="GO" id="GO:0008270">
    <property type="term" value="F:zinc ion binding"/>
    <property type="evidence" value="ECO:0007669"/>
    <property type="project" value="UniProtKB-KW"/>
</dbReference>
<evidence type="ECO:0000256" key="3">
    <source>
        <dbReference type="ARBA" id="ARBA00022737"/>
    </source>
</evidence>
<dbReference type="GO" id="GO:0000978">
    <property type="term" value="F:RNA polymerase II cis-regulatory region sequence-specific DNA binding"/>
    <property type="evidence" value="ECO:0007669"/>
    <property type="project" value="TreeGrafter"/>
</dbReference>
<dbReference type="EMBL" id="UZAN01057119">
    <property type="protein sequence ID" value="VDP91529.1"/>
    <property type="molecule type" value="Genomic_DNA"/>
</dbReference>
<keyword evidence="8" id="KW-0539">Nucleus</keyword>
<dbReference type="GO" id="GO:0000981">
    <property type="term" value="F:DNA-binding transcription factor activity, RNA polymerase II-specific"/>
    <property type="evidence" value="ECO:0007669"/>
    <property type="project" value="TreeGrafter"/>
</dbReference>
<dbReference type="SMART" id="SM00355">
    <property type="entry name" value="ZnF_C2H2"/>
    <property type="match status" value="4"/>
</dbReference>